<dbReference type="InterPro" id="IPR051202">
    <property type="entry name" value="Peptidase_C40"/>
</dbReference>
<feature type="chain" id="PRO_5004443489" evidence="5">
    <location>
        <begin position="27"/>
        <end position="198"/>
    </location>
</feature>
<dbReference type="EMBL" id="CAVN010000095">
    <property type="protein sequence ID" value="CDF58131.1"/>
    <property type="molecule type" value="Genomic_DNA"/>
</dbReference>
<dbReference type="InterPro" id="IPR000064">
    <property type="entry name" value="NLP_P60_dom"/>
</dbReference>
<comment type="caution">
    <text evidence="7">The sequence shown here is derived from an EMBL/GenBank/DDBJ whole genome shotgun (WGS) entry which is preliminary data.</text>
</comment>
<proteinExistence type="inferred from homology"/>
<sequence length="198" mass="21819">MNKKLISLSLALALTFTSFPIINVQAAKKSTRQSRKITSTRRITKTRKTVKKNLKRSASRGRIYSRGSGSVLAEGNVSELINIALSLQGIRYRYGGTTLNGFDCSGFTQYVYRQIGVNIPRTASEQAQVGLAVSKESLRPGDLVFFETVRAGISHVGIYIGNGQFIHASSGSSYKVKISDLNSSYYKPRYRGAVRIIK</sequence>
<reference evidence="7" key="1">
    <citation type="submission" date="2013-03" db="EMBL/GenBank/DDBJ databases">
        <title>Draft genome sequence of the hydrogen-ethanol-producing anaerobic alkalithermophilic Caloramator celere.</title>
        <authorList>
            <person name="Ciranna A."/>
            <person name="Larjo A."/>
            <person name="Kivisto A."/>
            <person name="Santala V."/>
            <person name="Roos C."/>
            <person name="Karp M."/>
        </authorList>
    </citation>
    <scope>NUCLEOTIDE SEQUENCE [LARGE SCALE GENOMIC DNA]</scope>
    <source>
        <strain evidence="7">DSM 8682</strain>
    </source>
</reference>
<evidence type="ECO:0000256" key="3">
    <source>
        <dbReference type="ARBA" id="ARBA00022801"/>
    </source>
</evidence>
<evidence type="ECO:0000313" key="8">
    <source>
        <dbReference type="Proteomes" id="UP000014923"/>
    </source>
</evidence>
<dbReference type="eggNOG" id="COG0791">
    <property type="taxonomic scope" value="Bacteria"/>
</dbReference>
<dbReference type="PROSITE" id="PS51935">
    <property type="entry name" value="NLPC_P60"/>
    <property type="match status" value="1"/>
</dbReference>
<keyword evidence="2" id="KW-0645">Protease</keyword>
<evidence type="ECO:0000256" key="2">
    <source>
        <dbReference type="ARBA" id="ARBA00022670"/>
    </source>
</evidence>
<name>R7RRX9_9CLOT</name>
<dbReference type="InterPro" id="IPR038765">
    <property type="entry name" value="Papain-like_cys_pep_sf"/>
</dbReference>
<dbReference type="GO" id="GO:0006508">
    <property type="term" value="P:proteolysis"/>
    <property type="evidence" value="ECO:0007669"/>
    <property type="project" value="UniProtKB-KW"/>
</dbReference>
<dbReference type="RefSeq" id="WP_018661928.1">
    <property type="nucleotide sequence ID" value="NZ_HF952018.1"/>
</dbReference>
<dbReference type="PANTHER" id="PTHR47053:SF1">
    <property type="entry name" value="MUREIN DD-ENDOPEPTIDASE MEPH-RELATED"/>
    <property type="match status" value="1"/>
</dbReference>
<gene>
    <name evidence="7" type="ORF">TCEL_00177</name>
</gene>
<keyword evidence="8" id="KW-1185">Reference proteome</keyword>
<evidence type="ECO:0000259" key="6">
    <source>
        <dbReference type="PROSITE" id="PS51935"/>
    </source>
</evidence>
<keyword evidence="3" id="KW-0378">Hydrolase</keyword>
<evidence type="ECO:0000313" key="7">
    <source>
        <dbReference type="EMBL" id="CDF58131.1"/>
    </source>
</evidence>
<evidence type="ECO:0000256" key="4">
    <source>
        <dbReference type="ARBA" id="ARBA00022807"/>
    </source>
</evidence>
<comment type="similarity">
    <text evidence="1">Belongs to the peptidase C40 family.</text>
</comment>
<feature type="signal peptide" evidence="5">
    <location>
        <begin position="1"/>
        <end position="26"/>
    </location>
</feature>
<organism evidence="7 8">
    <name type="scientific">Thermobrachium celere DSM 8682</name>
    <dbReference type="NCBI Taxonomy" id="941824"/>
    <lineage>
        <taxon>Bacteria</taxon>
        <taxon>Bacillati</taxon>
        <taxon>Bacillota</taxon>
        <taxon>Clostridia</taxon>
        <taxon>Eubacteriales</taxon>
        <taxon>Clostridiaceae</taxon>
        <taxon>Thermobrachium</taxon>
    </lineage>
</organism>
<evidence type="ECO:0000256" key="5">
    <source>
        <dbReference type="SAM" id="SignalP"/>
    </source>
</evidence>
<accession>R7RRX9</accession>
<protein>
    <submittedName>
        <fullName evidence="7">Endopeptidase, cell wall lytic activity</fullName>
    </submittedName>
</protein>
<dbReference type="SUPFAM" id="SSF54001">
    <property type="entry name" value="Cysteine proteinases"/>
    <property type="match status" value="1"/>
</dbReference>
<keyword evidence="4" id="KW-0788">Thiol protease</keyword>
<dbReference type="AlphaFoldDB" id="R7RRX9"/>
<dbReference type="Pfam" id="PF00877">
    <property type="entry name" value="NLPC_P60"/>
    <property type="match status" value="1"/>
</dbReference>
<dbReference type="HOGENOM" id="CLU_016043_6_2_9"/>
<evidence type="ECO:0000256" key="1">
    <source>
        <dbReference type="ARBA" id="ARBA00007074"/>
    </source>
</evidence>
<dbReference type="GO" id="GO:0008234">
    <property type="term" value="F:cysteine-type peptidase activity"/>
    <property type="evidence" value="ECO:0007669"/>
    <property type="project" value="UniProtKB-KW"/>
</dbReference>
<dbReference type="Proteomes" id="UP000014923">
    <property type="component" value="Unassembled WGS sequence"/>
</dbReference>
<feature type="domain" description="NlpC/P60" evidence="6">
    <location>
        <begin position="74"/>
        <end position="197"/>
    </location>
</feature>
<dbReference type="OrthoDB" id="9808890at2"/>
<dbReference type="Gene3D" id="3.90.1720.10">
    <property type="entry name" value="endopeptidase domain like (from Nostoc punctiforme)"/>
    <property type="match status" value="1"/>
</dbReference>
<dbReference type="PANTHER" id="PTHR47053">
    <property type="entry name" value="MUREIN DD-ENDOPEPTIDASE MEPH-RELATED"/>
    <property type="match status" value="1"/>
</dbReference>
<keyword evidence="5" id="KW-0732">Signal</keyword>